<comment type="function">
    <text evidence="6 9">Catalyzes cyclization of the linear tetrapyrrole, hydroxymethylbilane, to the macrocyclic uroporphyrinogen III.</text>
</comment>
<reference evidence="12" key="1">
    <citation type="submission" date="2021-01" db="EMBL/GenBank/DDBJ databases">
        <title>Whole genome shotgun sequence of Demequina activiva NBRC 110675.</title>
        <authorList>
            <person name="Komaki H."/>
            <person name="Tamura T."/>
        </authorList>
    </citation>
    <scope>NUCLEOTIDE SEQUENCE</scope>
    <source>
        <strain evidence="12">NBRC 110675</strain>
    </source>
</reference>
<dbReference type="AlphaFoldDB" id="A0A919Q2H5"/>
<feature type="compositionally biased region" description="Acidic residues" evidence="10">
    <location>
        <begin position="267"/>
        <end position="283"/>
    </location>
</feature>
<organism evidence="12 13">
    <name type="scientific">Demequina activiva</name>
    <dbReference type="NCBI Taxonomy" id="1582364"/>
    <lineage>
        <taxon>Bacteria</taxon>
        <taxon>Bacillati</taxon>
        <taxon>Actinomycetota</taxon>
        <taxon>Actinomycetes</taxon>
        <taxon>Micrococcales</taxon>
        <taxon>Demequinaceae</taxon>
        <taxon>Demequina</taxon>
    </lineage>
</organism>
<keyword evidence="13" id="KW-1185">Reference proteome</keyword>
<accession>A0A919Q2H5</accession>
<evidence type="ECO:0000256" key="1">
    <source>
        <dbReference type="ARBA" id="ARBA00004772"/>
    </source>
</evidence>
<evidence type="ECO:0000256" key="3">
    <source>
        <dbReference type="ARBA" id="ARBA00013109"/>
    </source>
</evidence>
<dbReference type="PANTHER" id="PTHR38042">
    <property type="entry name" value="UROPORPHYRINOGEN-III SYNTHASE, CHLOROPLASTIC"/>
    <property type="match status" value="1"/>
</dbReference>
<evidence type="ECO:0000259" key="11">
    <source>
        <dbReference type="Pfam" id="PF02602"/>
    </source>
</evidence>
<evidence type="ECO:0000256" key="8">
    <source>
        <dbReference type="ARBA" id="ARBA00048617"/>
    </source>
</evidence>
<dbReference type="CDD" id="cd06578">
    <property type="entry name" value="HemD"/>
    <property type="match status" value="1"/>
</dbReference>
<evidence type="ECO:0000313" key="12">
    <source>
        <dbReference type="EMBL" id="GIG55065.1"/>
    </source>
</evidence>
<comment type="caution">
    <text evidence="12">The sequence shown here is derived from an EMBL/GenBank/DDBJ whole genome shotgun (WGS) entry which is preliminary data.</text>
</comment>
<evidence type="ECO:0000256" key="10">
    <source>
        <dbReference type="SAM" id="MobiDB-lite"/>
    </source>
</evidence>
<dbReference type="InterPro" id="IPR036108">
    <property type="entry name" value="4pyrrol_syn_uPrphyn_synt_sf"/>
</dbReference>
<comment type="pathway">
    <text evidence="1 9">Porphyrin-containing compound metabolism; protoporphyrin-IX biosynthesis; coproporphyrinogen-III from 5-aminolevulinate: step 3/4.</text>
</comment>
<evidence type="ECO:0000256" key="2">
    <source>
        <dbReference type="ARBA" id="ARBA00008133"/>
    </source>
</evidence>
<evidence type="ECO:0000256" key="4">
    <source>
        <dbReference type="ARBA" id="ARBA00023239"/>
    </source>
</evidence>
<comment type="catalytic activity">
    <reaction evidence="8 9">
        <text>hydroxymethylbilane = uroporphyrinogen III + H2O</text>
        <dbReference type="Rhea" id="RHEA:18965"/>
        <dbReference type="ChEBI" id="CHEBI:15377"/>
        <dbReference type="ChEBI" id="CHEBI:57308"/>
        <dbReference type="ChEBI" id="CHEBI:57845"/>
        <dbReference type="EC" id="4.2.1.75"/>
    </reaction>
</comment>
<dbReference type="PANTHER" id="PTHR38042:SF1">
    <property type="entry name" value="UROPORPHYRINOGEN-III SYNTHASE, CHLOROPLASTIC"/>
    <property type="match status" value="1"/>
</dbReference>
<evidence type="ECO:0000313" key="13">
    <source>
        <dbReference type="Proteomes" id="UP000652354"/>
    </source>
</evidence>
<name>A0A919Q2H5_9MICO</name>
<dbReference type="InterPro" id="IPR039793">
    <property type="entry name" value="UROS/Hem4"/>
</dbReference>
<dbReference type="EC" id="4.2.1.75" evidence="3 9"/>
<dbReference type="Gene3D" id="3.40.50.10090">
    <property type="match status" value="2"/>
</dbReference>
<feature type="region of interest" description="Disordered" evidence="10">
    <location>
        <begin position="267"/>
        <end position="326"/>
    </location>
</feature>
<keyword evidence="5 9" id="KW-0627">Porphyrin biosynthesis</keyword>
<dbReference type="RefSeq" id="WP_203656204.1">
    <property type="nucleotide sequence ID" value="NZ_BONR01000004.1"/>
</dbReference>
<dbReference type="SUPFAM" id="SSF69618">
    <property type="entry name" value="HemD-like"/>
    <property type="match status" value="1"/>
</dbReference>
<sequence length="326" mass="33899">MDLTALRGKHLLVPVTAQRRHLALRLAEAGAIVEEVDFIAIAPTEDLEALEEATLSWCAGDFDWMAVTSRNALAAMERIARARGVSLSAPLPDAQVATVGEATRGVCEEMGLEVAMVPQGRQNARGIVEEFPDGPGKVLVPHGNLAAPVLPRGLERKGWSVTTVEAYRTVDGSGVGRQLREEIEDGRFDAILLTSGSVAERLAASGALVPEETAVVAIGDMTAAAARAAAVPVTSVATAPSYDGIVAGLLAALDPDVVEEFDALDEDAADDEDTADAPAEEFGEPSVESSDETSAPNADSAEPAESEAADDAPEPVAEPAPEDERS</sequence>
<keyword evidence="4 9" id="KW-0456">Lyase</keyword>
<evidence type="ECO:0000256" key="7">
    <source>
        <dbReference type="ARBA" id="ARBA00040167"/>
    </source>
</evidence>
<gene>
    <name evidence="12" type="ORF">Dac01nite_18170</name>
</gene>
<comment type="similarity">
    <text evidence="2 9">Belongs to the uroporphyrinogen-III synthase family.</text>
</comment>
<dbReference type="GO" id="GO:0006780">
    <property type="term" value="P:uroporphyrinogen III biosynthetic process"/>
    <property type="evidence" value="ECO:0007669"/>
    <property type="project" value="UniProtKB-UniRule"/>
</dbReference>
<dbReference type="EMBL" id="BONR01000004">
    <property type="protein sequence ID" value="GIG55065.1"/>
    <property type="molecule type" value="Genomic_DNA"/>
</dbReference>
<feature type="domain" description="Tetrapyrrole biosynthesis uroporphyrinogen III synthase" evidence="11">
    <location>
        <begin position="22"/>
        <end position="246"/>
    </location>
</feature>
<evidence type="ECO:0000256" key="9">
    <source>
        <dbReference type="RuleBase" id="RU366031"/>
    </source>
</evidence>
<evidence type="ECO:0000256" key="5">
    <source>
        <dbReference type="ARBA" id="ARBA00023244"/>
    </source>
</evidence>
<dbReference type="InterPro" id="IPR003754">
    <property type="entry name" value="4pyrrol_synth_uPrphyn_synth"/>
</dbReference>
<dbReference type="Pfam" id="PF02602">
    <property type="entry name" value="HEM4"/>
    <property type="match status" value="1"/>
</dbReference>
<dbReference type="GO" id="GO:0006782">
    <property type="term" value="P:protoporphyrinogen IX biosynthetic process"/>
    <property type="evidence" value="ECO:0007669"/>
    <property type="project" value="UniProtKB-UniRule"/>
</dbReference>
<dbReference type="GO" id="GO:0004852">
    <property type="term" value="F:uroporphyrinogen-III synthase activity"/>
    <property type="evidence" value="ECO:0007669"/>
    <property type="project" value="UniProtKB-UniRule"/>
</dbReference>
<feature type="compositionally biased region" description="Acidic residues" evidence="10">
    <location>
        <begin position="302"/>
        <end position="313"/>
    </location>
</feature>
<dbReference type="Proteomes" id="UP000652354">
    <property type="component" value="Unassembled WGS sequence"/>
</dbReference>
<proteinExistence type="inferred from homology"/>
<evidence type="ECO:0000256" key="6">
    <source>
        <dbReference type="ARBA" id="ARBA00037589"/>
    </source>
</evidence>
<protein>
    <recommendedName>
        <fullName evidence="7 9">Uroporphyrinogen-III synthase</fullName>
        <ecNumber evidence="3 9">4.2.1.75</ecNumber>
    </recommendedName>
</protein>